<reference evidence="1" key="1">
    <citation type="submission" date="2022-03" db="EMBL/GenBank/DDBJ databases">
        <authorList>
            <person name="Alioto T."/>
            <person name="Alioto T."/>
            <person name="Gomez Garrido J."/>
        </authorList>
    </citation>
    <scope>NUCLEOTIDE SEQUENCE</scope>
</reference>
<dbReference type="Proteomes" id="UP001295444">
    <property type="component" value="Chromosome 13"/>
</dbReference>
<evidence type="ECO:0000313" key="1">
    <source>
        <dbReference type="EMBL" id="CAH2327077.1"/>
    </source>
</evidence>
<name>A0AAD1TMY9_PELCU</name>
<accession>A0AAD1TMY9</accession>
<organism evidence="1 2">
    <name type="scientific">Pelobates cultripes</name>
    <name type="common">Western spadefoot toad</name>
    <dbReference type="NCBI Taxonomy" id="61616"/>
    <lineage>
        <taxon>Eukaryota</taxon>
        <taxon>Metazoa</taxon>
        <taxon>Chordata</taxon>
        <taxon>Craniata</taxon>
        <taxon>Vertebrata</taxon>
        <taxon>Euteleostomi</taxon>
        <taxon>Amphibia</taxon>
        <taxon>Batrachia</taxon>
        <taxon>Anura</taxon>
        <taxon>Pelobatoidea</taxon>
        <taxon>Pelobatidae</taxon>
        <taxon>Pelobates</taxon>
    </lineage>
</organism>
<feature type="non-terminal residue" evidence="1">
    <location>
        <position position="1"/>
    </location>
</feature>
<gene>
    <name evidence="1" type="ORF">PECUL_23A056784</name>
</gene>
<evidence type="ECO:0000313" key="2">
    <source>
        <dbReference type="Proteomes" id="UP001295444"/>
    </source>
</evidence>
<keyword evidence="2" id="KW-1185">Reference proteome</keyword>
<proteinExistence type="predicted"/>
<sequence length="113" mass="12215">HGLAPWEDGSLIAQLQLIQLDNNYPISQLSLADLVCPGASSHMATLTPTLSSPGTSNLGEGDTLTLLRQLKAYLHAIYTSFFTNVDTSIKGDIHQELADHLRNIAALEESPVF</sequence>
<protein>
    <submittedName>
        <fullName evidence="1">Uncharacterized protein</fullName>
    </submittedName>
</protein>
<dbReference type="AlphaFoldDB" id="A0AAD1TMY9"/>
<dbReference type="EMBL" id="OW240924">
    <property type="protein sequence ID" value="CAH2327077.1"/>
    <property type="molecule type" value="Genomic_DNA"/>
</dbReference>